<protein>
    <submittedName>
        <fullName evidence="1">Uncharacterized protein</fullName>
    </submittedName>
</protein>
<dbReference type="AlphaFoldDB" id="T1GSG7"/>
<sequence length="299" mass="35012">MIIATHLARVIKYVGQNIQKYKKLDIVSEKEYKYFLNVHKDFYTNIFWKNVERKDLSEIILIAVADSLNSIYNSNDISYTFVFISKLIEQNGKTIISLKDLKQFQDHKIPEANLLVIQHLALCHDSELEFKESLKVLNISSKIDTLDGIFEKVTLFKNIKMCYLNFKQKMEFLEKGISISKNYYFNSDLLFESYELFVLKFLKIAKNSSDYIRILEILAVILEEEKFQKYLFQATSTIVNIFHRALNSNIEHVLKAVSRCNIHNFPADSIKQLQQMFPNVLDSKIISFSMDGLQNIMKI</sequence>
<evidence type="ECO:0000313" key="1">
    <source>
        <dbReference type="EnsemblMetazoa" id="MESCA006625-PA"/>
    </source>
</evidence>
<reference evidence="1" key="2">
    <citation type="submission" date="2015-06" db="UniProtKB">
        <authorList>
            <consortium name="EnsemblMetazoa"/>
        </authorList>
    </citation>
    <scope>IDENTIFICATION</scope>
</reference>
<proteinExistence type="predicted"/>
<dbReference type="HOGENOM" id="CLU_931510_0_0_1"/>
<dbReference type="EnsemblMetazoa" id="MESCA006625-RA">
    <property type="protein sequence ID" value="MESCA006625-PA"/>
    <property type="gene ID" value="MESCA006625"/>
</dbReference>
<evidence type="ECO:0000313" key="2">
    <source>
        <dbReference type="Proteomes" id="UP000015102"/>
    </source>
</evidence>
<name>T1GSG7_MEGSC</name>
<accession>T1GSG7</accession>
<dbReference type="EMBL" id="CAQQ02181510">
    <property type="status" value="NOT_ANNOTATED_CDS"/>
    <property type="molecule type" value="Genomic_DNA"/>
</dbReference>
<dbReference type="Proteomes" id="UP000015102">
    <property type="component" value="Unassembled WGS sequence"/>
</dbReference>
<keyword evidence="2" id="KW-1185">Reference proteome</keyword>
<reference evidence="2" key="1">
    <citation type="submission" date="2013-02" db="EMBL/GenBank/DDBJ databases">
        <authorList>
            <person name="Hughes D."/>
        </authorList>
    </citation>
    <scope>NUCLEOTIDE SEQUENCE</scope>
    <source>
        <strain>Durham</strain>
        <strain evidence="2">NC isolate 2 -- Noor lab</strain>
    </source>
</reference>
<organism evidence="1 2">
    <name type="scientific">Megaselia scalaris</name>
    <name type="common">Humpbacked fly</name>
    <name type="synonym">Phora scalaris</name>
    <dbReference type="NCBI Taxonomy" id="36166"/>
    <lineage>
        <taxon>Eukaryota</taxon>
        <taxon>Metazoa</taxon>
        <taxon>Ecdysozoa</taxon>
        <taxon>Arthropoda</taxon>
        <taxon>Hexapoda</taxon>
        <taxon>Insecta</taxon>
        <taxon>Pterygota</taxon>
        <taxon>Neoptera</taxon>
        <taxon>Endopterygota</taxon>
        <taxon>Diptera</taxon>
        <taxon>Brachycera</taxon>
        <taxon>Muscomorpha</taxon>
        <taxon>Platypezoidea</taxon>
        <taxon>Phoridae</taxon>
        <taxon>Megaseliini</taxon>
        <taxon>Megaselia</taxon>
    </lineage>
</organism>